<evidence type="ECO:0000313" key="3">
    <source>
        <dbReference type="Proteomes" id="UP001519460"/>
    </source>
</evidence>
<organism evidence="2 3">
    <name type="scientific">Batillaria attramentaria</name>
    <dbReference type="NCBI Taxonomy" id="370345"/>
    <lineage>
        <taxon>Eukaryota</taxon>
        <taxon>Metazoa</taxon>
        <taxon>Spiralia</taxon>
        <taxon>Lophotrochozoa</taxon>
        <taxon>Mollusca</taxon>
        <taxon>Gastropoda</taxon>
        <taxon>Caenogastropoda</taxon>
        <taxon>Sorbeoconcha</taxon>
        <taxon>Cerithioidea</taxon>
        <taxon>Batillariidae</taxon>
        <taxon>Batillaria</taxon>
    </lineage>
</organism>
<keyword evidence="3" id="KW-1185">Reference proteome</keyword>
<comment type="caution">
    <text evidence="2">The sequence shown here is derived from an EMBL/GenBank/DDBJ whole genome shotgun (WGS) entry which is preliminary data.</text>
</comment>
<name>A0ABD0KGB6_9CAEN</name>
<dbReference type="AlphaFoldDB" id="A0ABD0KGB6"/>
<evidence type="ECO:0000256" key="1">
    <source>
        <dbReference type="SAM" id="MobiDB-lite"/>
    </source>
</evidence>
<accession>A0ABD0KGB6</accession>
<dbReference type="EMBL" id="JACVVK020000184">
    <property type="protein sequence ID" value="KAK7486035.1"/>
    <property type="molecule type" value="Genomic_DNA"/>
</dbReference>
<dbReference type="Proteomes" id="UP001519460">
    <property type="component" value="Unassembled WGS sequence"/>
</dbReference>
<reference evidence="2 3" key="1">
    <citation type="journal article" date="2023" name="Sci. Data">
        <title>Genome assembly of the Korean intertidal mud-creeper Batillaria attramentaria.</title>
        <authorList>
            <person name="Patra A.K."/>
            <person name="Ho P.T."/>
            <person name="Jun S."/>
            <person name="Lee S.J."/>
            <person name="Kim Y."/>
            <person name="Won Y.J."/>
        </authorList>
    </citation>
    <scope>NUCLEOTIDE SEQUENCE [LARGE SCALE GENOMIC DNA]</scope>
    <source>
        <strain evidence="2">Wonlab-2016</strain>
    </source>
</reference>
<feature type="region of interest" description="Disordered" evidence="1">
    <location>
        <begin position="25"/>
        <end position="74"/>
    </location>
</feature>
<sequence>MARLMSVQLKSGIATLNCGWRQKVRRASGGRAGLPAEDGLEMARDTDRGKKTQNARHTETQPVSLETRPGLFTL</sequence>
<evidence type="ECO:0000313" key="2">
    <source>
        <dbReference type="EMBL" id="KAK7486035.1"/>
    </source>
</evidence>
<protein>
    <submittedName>
        <fullName evidence="2">Uncharacterized protein</fullName>
    </submittedName>
</protein>
<proteinExistence type="predicted"/>
<feature type="compositionally biased region" description="Basic and acidic residues" evidence="1">
    <location>
        <begin position="41"/>
        <end position="50"/>
    </location>
</feature>
<gene>
    <name evidence="2" type="ORF">BaRGS_00022644</name>
</gene>